<feature type="domain" description="PilZ" evidence="2">
    <location>
        <begin position="137"/>
        <end position="221"/>
    </location>
</feature>
<feature type="transmembrane region" description="Helical" evidence="1">
    <location>
        <begin position="77"/>
        <end position="96"/>
    </location>
</feature>
<dbReference type="Gene3D" id="2.40.10.220">
    <property type="entry name" value="predicted glycosyltransferase like domains"/>
    <property type="match status" value="1"/>
</dbReference>
<keyword evidence="4" id="KW-1185">Reference proteome</keyword>
<keyword evidence="1" id="KW-1133">Transmembrane helix</keyword>
<organism evidence="3 4">
    <name type="scientific">Leptospira kanakyensis</name>
    <dbReference type="NCBI Taxonomy" id="2484968"/>
    <lineage>
        <taxon>Bacteria</taxon>
        <taxon>Pseudomonadati</taxon>
        <taxon>Spirochaetota</taxon>
        <taxon>Spirochaetia</taxon>
        <taxon>Leptospirales</taxon>
        <taxon>Leptospiraceae</taxon>
        <taxon>Leptospira</taxon>
    </lineage>
</organism>
<keyword evidence="1" id="KW-0812">Transmembrane</keyword>
<keyword evidence="1" id="KW-0472">Membrane</keyword>
<evidence type="ECO:0000313" key="3">
    <source>
        <dbReference type="EMBL" id="TGK69171.1"/>
    </source>
</evidence>
<dbReference type="EMBL" id="RQFF01000030">
    <property type="protein sequence ID" value="TGK69171.1"/>
    <property type="molecule type" value="Genomic_DNA"/>
</dbReference>
<dbReference type="SUPFAM" id="SSF141371">
    <property type="entry name" value="PilZ domain-like"/>
    <property type="match status" value="1"/>
</dbReference>
<evidence type="ECO:0000313" key="4">
    <source>
        <dbReference type="Proteomes" id="UP000297239"/>
    </source>
</evidence>
<proteinExistence type="predicted"/>
<dbReference type="AlphaFoldDB" id="A0A6N4Q9R6"/>
<feature type="transmembrane region" description="Helical" evidence="1">
    <location>
        <begin position="102"/>
        <end position="121"/>
    </location>
</feature>
<dbReference type="RefSeq" id="WP_135634017.1">
    <property type="nucleotide sequence ID" value="NZ_RQFE01000024.1"/>
</dbReference>
<evidence type="ECO:0000256" key="1">
    <source>
        <dbReference type="SAM" id="Phobius"/>
    </source>
</evidence>
<comment type="caution">
    <text evidence="3">The sequence shown here is derived from an EMBL/GenBank/DDBJ whole genome shotgun (WGS) entry which is preliminary data.</text>
</comment>
<feature type="transmembrane region" description="Helical" evidence="1">
    <location>
        <begin position="12"/>
        <end position="35"/>
    </location>
</feature>
<dbReference type="Pfam" id="PF07238">
    <property type="entry name" value="PilZ"/>
    <property type="match status" value="1"/>
</dbReference>
<dbReference type="GO" id="GO:0035438">
    <property type="term" value="F:cyclic-di-GMP binding"/>
    <property type="evidence" value="ECO:0007669"/>
    <property type="project" value="InterPro"/>
</dbReference>
<gene>
    <name evidence="3" type="ORF">EHQ18_10080</name>
</gene>
<dbReference type="InterPro" id="IPR009875">
    <property type="entry name" value="PilZ_domain"/>
</dbReference>
<dbReference type="OrthoDB" id="9911164at2"/>
<dbReference type="Proteomes" id="UP000297239">
    <property type="component" value="Unassembled WGS sequence"/>
</dbReference>
<accession>A0A6N4Q9R6</accession>
<feature type="transmembrane region" description="Helical" evidence="1">
    <location>
        <begin position="47"/>
        <end position="70"/>
    </location>
</feature>
<protein>
    <submittedName>
        <fullName evidence="3">PilZ domain-containing protein</fullName>
    </submittedName>
</protein>
<evidence type="ECO:0000259" key="2">
    <source>
        <dbReference type="Pfam" id="PF07238"/>
    </source>
</evidence>
<name>A0A6N4Q9R6_9LEPT</name>
<reference evidence="3" key="1">
    <citation type="journal article" date="2019" name="PLoS Negl. Trop. Dis.">
        <title>Revisiting the worldwide diversity of Leptospira species in the environment.</title>
        <authorList>
            <person name="Vincent A.T."/>
            <person name="Schiettekatte O."/>
            <person name="Bourhy P."/>
            <person name="Veyrier F.J."/>
            <person name="Picardeau M."/>
        </authorList>
    </citation>
    <scope>NUCLEOTIDE SEQUENCE [LARGE SCALE GENOMIC DNA]</scope>
    <source>
        <strain evidence="3">201800293</strain>
    </source>
</reference>
<sequence>MKIDRRKRLKRPLPIVLFGLYFLILPFVNYFSFAYAHDIHWAYPKLVFAWLHPAEFTLLVLAIPVGIGLLLVKKWGWYSFLVYAVAFILFDIIAFIQKPIAFNLLALGNSIIGFTAVFYFTRENISAPYLKLYPRGWRYERRTPVQIQLLLNGSACTTRDFSRTGFYVTWPDFSGELGEAVQVVISGIMIEAGIVRIDQNGLGIAFRNLQPNQIQLLEEIISSQSLKLENQPT</sequence>